<dbReference type="AlphaFoldDB" id="A0A381UJ21"/>
<dbReference type="SUPFAM" id="SSF55811">
    <property type="entry name" value="Nudix"/>
    <property type="match status" value="1"/>
</dbReference>
<feature type="non-terminal residue" evidence="1">
    <location>
        <position position="1"/>
    </location>
</feature>
<dbReference type="InterPro" id="IPR015797">
    <property type="entry name" value="NUDIX_hydrolase-like_dom_sf"/>
</dbReference>
<name>A0A381UJ21_9ZZZZ</name>
<sequence>EEIGYKAGSLIEVTEIHPCIGYSDERMWIYLAEQLKVTKTNTDQDEFIELMPTELEEAVEMVWSGKITDVKTIIGILWAHRLLH</sequence>
<dbReference type="EMBL" id="UINC01006459">
    <property type="protein sequence ID" value="SVA27658.1"/>
    <property type="molecule type" value="Genomic_DNA"/>
</dbReference>
<organism evidence="1">
    <name type="scientific">marine metagenome</name>
    <dbReference type="NCBI Taxonomy" id="408172"/>
    <lineage>
        <taxon>unclassified sequences</taxon>
        <taxon>metagenomes</taxon>
        <taxon>ecological metagenomes</taxon>
    </lineage>
</organism>
<evidence type="ECO:0008006" key="2">
    <source>
        <dbReference type="Google" id="ProtNLM"/>
    </source>
</evidence>
<accession>A0A381UJ21</accession>
<reference evidence="1" key="1">
    <citation type="submission" date="2018-05" db="EMBL/GenBank/DDBJ databases">
        <authorList>
            <person name="Lanie J.A."/>
            <person name="Ng W.-L."/>
            <person name="Kazmierczak K.M."/>
            <person name="Andrzejewski T.M."/>
            <person name="Davidsen T.M."/>
            <person name="Wayne K.J."/>
            <person name="Tettelin H."/>
            <person name="Glass J.I."/>
            <person name="Rusch D."/>
            <person name="Podicherti R."/>
            <person name="Tsui H.-C.T."/>
            <person name="Winkler M.E."/>
        </authorList>
    </citation>
    <scope>NUCLEOTIDE SEQUENCE</scope>
</reference>
<dbReference type="Gene3D" id="3.90.79.10">
    <property type="entry name" value="Nucleoside Triphosphate Pyrophosphohydrolase"/>
    <property type="match status" value="1"/>
</dbReference>
<protein>
    <recommendedName>
        <fullName evidence="2">Nudix hydrolase domain-containing protein</fullName>
    </recommendedName>
</protein>
<gene>
    <name evidence="1" type="ORF">METZ01_LOCUS80512</name>
</gene>
<evidence type="ECO:0000313" key="1">
    <source>
        <dbReference type="EMBL" id="SVA27658.1"/>
    </source>
</evidence>
<proteinExistence type="predicted"/>